<protein>
    <submittedName>
        <fullName evidence="1">Uncharacterized protein</fullName>
    </submittedName>
</protein>
<dbReference type="RefSeq" id="WP_344995137.1">
    <property type="nucleotide sequence ID" value="NZ_BAABFR010000028.1"/>
</dbReference>
<gene>
    <name evidence="1" type="ORF">GCM10023147_22070</name>
</gene>
<organism evidence="1 2">
    <name type="scientific">Tsukamurella soli</name>
    <dbReference type="NCBI Taxonomy" id="644556"/>
    <lineage>
        <taxon>Bacteria</taxon>
        <taxon>Bacillati</taxon>
        <taxon>Actinomycetota</taxon>
        <taxon>Actinomycetes</taxon>
        <taxon>Mycobacteriales</taxon>
        <taxon>Tsukamurellaceae</taxon>
        <taxon>Tsukamurella</taxon>
    </lineage>
</organism>
<keyword evidence="2" id="KW-1185">Reference proteome</keyword>
<evidence type="ECO:0000313" key="1">
    <source>
        <dbReference type="EMBL" id="GAA4392328.1"/>
    </source>
</evidence>
<dbReference type="Proteomes" id="UP001500635">
    <property type="component" value="Unassembled WGS sequence"/>
</dbReference>
<reference evidence="2" key="1">
    <citation type="journal article" date="2019" name="Int. J. Syst. Evol. Microbiol.">
        <title>The Global Catalogue of Microorganisms (GCM) 10K type strain sequencing project: providing services to taxonomists for standard genome sequencing and annotation.</title>
        <authorList>
            <consortium name="The Broad Institute Genomics Platform"/>
            <consortium name="The Broad Institute Genome Sequencing Center for Infectious Disease"/>
            <person name="Wu L."/>
            <person name="Ma J."/>
        </authorList>
    </citation>
    <scope>NUCLEOTIDE SEQUENCE [LARGE SCALE GENOMIC DNA]</scope>
    <source>
        <strain evidence="2">JCM 17688</strain>
    </source>
</reference>
<proteinExistence type="predicted"/>
<name>A0ABP8JKH7_9ACTN</name>
<evidence type="ECO:0000313" key="2">
    <source>
        <dbReference type="Proteomes" id="UP001500635"/>
    </source>
</evidence>
<sequence length="47" mass="5532">MKLTRFGRTDNRSTLGISRLRTRRLIRMLTEDSERLVTAADLRDLRA</sequence>
<comment type="caution">
    <text evidence="1">The sequence shown here is derived from an EMBL/GenBank/DDBJ whole genome shotgun (WGS) entry which is preliminary data.</text>
</comment>
<accession>A0ABP8JKH7</accession>
<dbReference type="EMBL" id="BAABFR010000028">
    <property type="protein sequence ID" value="GAA4392328.1"/>
    <property type="molecule type" value="Genomic_DNA"/>
</dbReference>